<dbReference type="InterPro" id="IPR027417">
    <property type="entry name" value="P-loop_NTPase"/>
</dbReference>
<dbReference type="PANTHER" id="PTHR13748">
    <property type="entry name" value="COBW-RELATED"/>
    <property type="match status" value="1"/>
</dbReference>
<dbReference type="InterPro" id="IPR051316">
    <property type="entry name" value="Zinc-reg_GTPase_activator"/>
</dbReference>
<dbReference type="Gene3D" id="3.30.1220.10">
    <property type="entry name" value="CobW-like, C-terminal domain"/>
    <property type="match status" value="1"/>
</dbReference>
<dbReference type="PRINTS" id="PR01415">
    <property type="entry name" value="ANKYRIN"/>
</dbReference>
<evidence type="ECO:0000256" key="3">
    <source>
        <dbReference type="ARBA" id="ARBA00023186"/>
    </source>
</evidence>
<evidence type="ECO:0000256" key="1">
    <source>
        <dbReference type="ARBA" id="ARBA00022741"/>
    </source>
</evidence>
<feature type="domain" description="CobW C-terminal" evidence="7">
    <location>
        <begin position="260"/>
        <end position="354"/>
    </location>
</feature>
<dbReference type="EMBL" id="BRXX01000200">
    <property type="protein sequence ID" value="GMH97417.1"/>
    <property type="molecule type" value="Genomic_DNA"/>
</dbReference>
<reference evidence="9" key="1">
    <citation type="journal article" date="2023" name="Commun. Biol.">
        <title>Genome analysis of Parmales, the sister group of diatoms, reveals the evolutionary specialization of diatoms from phago-mixotrophs to photoautotrophs.</title>
        <authorList>
            <person name="Ban H."/>
            <person name="Sato S."/>
            <person name="Yoshikawa S."/>
            <person name="Yamada K."/>
            <person name="Nakamura Y."/>
            <person name="Ichinomiya M."/>
            <person name="Sato N."/>
            <person name="Blanc-Mathieu R."/>
            <person name="Endo H."/>
            <person name="Kuwata A."/>
            <person name="Ogata H."/>
        </authorList>
    </citation>
    <scope>NUCLEOTIDE SEQUENCE [LARGE SCALE GENOMIC DNA]</scope>
    <source>
        <strain evidence="9">NIES 3699</strain>
    </source>
</reference>
<feature type="repeat" description="ANK" evidence="6">
    <location>
        <begin position="407"/>
        <end position="439"/>
    </location>
</feature>
<dbReference type="Gene3D" id="3.40.50.300">
    <property type="entry name" value="P-loop containing nucleotide triphosphate hydrolases"/>
    <property type="match status" value="1"/>
</dbReference>
<dbReference type="InterPro" id="IPR011629">
    <property type="entry name" value="CobW-like_C"/>
</dbReference>
<organism evidence="8 9">
    <name type="scientific">Triparma verrucosa</name>
    <dbReference type="NCBI Taxonomy" id="1606542"/>
    <lineage>
        <taxon>Eukaryota</taxon>
        <taxon>Sar</taxon>
        <taxon>Stramenopiles</taxon>
        <taxon>Ochrophyta</taxon>
        <taxon>Bolidophyceae</taxon>
        <taxon>Parmales</taxon>
        <taxon>Triparmaceae</taxon>
        <taxon>Triparma</taxon>
    </lineage>
</organism>
<proteinExistence type="inferred from homology"/>
<dbReference type="Gene3D" id="1.25.40.20">
    <property type="entry name" value="Ankyrin repeat-containing domain"/>
    <property type="match status" value="1"/>
</dbReference>
<dbReference type="InterPro" id="IPR036627">
    <property type="entry name" value="CobW-likC_sf"/>
</dbReference>
<evidence type="ECO:0000256" key="2">
    <source>
        <dbReference type="ARBA" id="ARBA00022801"/>
    </source>
</evidence>
<dbReference type="SMART" id="SM00833">
    <property type="entry name" value="CobW_C"/>
    <property type="match status" value="1"/>
</dbReference>
<dbReference type="CDD" id="cd03112">
    <property type="entry name" value="CobW-like"/>
    <property type="match status" value="1"/>
</dbReference>
<comment type="catalytic activity">
    <reaction evidence="5">
        <text>GTP + H2O = GDP + phosphate + H(+)</text>
        <dbReference type="Rhea" id="RHEA:19669"/>
        <dbReference type="ChEBI" id="CHEBI:15377"/>
        <dbReference type="ChEBI" id="CHEBI:15378"/>
        <dbReference type="ChEBI" id="CHEBI:37565"/>
        <dbReference type="ChEBI" id="CHEBI:43474"/>
        <dbReference type="ChEBI" id="CHEBI:58189"/>
    </reaction>
    <physiologicalReaction direction="left-to-right" evidence="5">
        <dbReference type="Rhea" id="RHEA:19670"/>
    </physiologicalReaction>
</comment>
<evidence type="ECO:0000259" key="7">
    <source>
        <dbReference type="SMART" id="SM00833"/>
    </source>
</evidence>
<dbReference type="SMART" id="SM00248">
    <property type="entry name" value="ANK"/>
    <property type="match status" value="3"/>
</dbReference>
<evidence type="ECO:0000313" key="9">
    <source>
        <dbReference type="Proteomes" id="UP001165160"/>
    </source>
</evidence>
<dbReference type="GO" id="GO:0005737">
    <property type="term" value="C:cytoplasm"/>
    <property type="evidence" value="ECO:0007669"/>
    <property type="project" value="TreeGrafter"/>
</dbReference>
<dbReference type="GO" id="GO:0000166">
    <property type="term" value="F:nucleotide binding"/>
    <property type="evidence" value="ECO:0007669"/>
    <property type="project" value="UniProtKB-KW"/>
</dbReference>
<keyword evidence="2" id="KW-0378">Hydrolase</keyword>
<evidence type="ECO:0000313" key="8">
    <source>
        <dbReference type="EMBL" id="GMH97417.1"/>
    </source>
</evidence>
<keyword evidence="6" id="KW-0040">ANK repeat</keyword>
<dbReference type="PROSITE" id="PS50088">
    <property type="entry name" value="ANK_REPEAT"/>
    <property type="match status" value="1"/>
</dbReference>
<dbReference type="GO" id="GO:0016787">
    <property type="term" value="F:hydrolase activity"/>
    <property type="evidence" value="ECO:0007669"/>
    <property type="project" value="UniProtKB-KW"/>
</dbReference>
<dbReference type="SUPFAM" id="SSF52540">
    <property type="entry name" value="P-loop containing nucleoside triphosphate hydrolases"/>
    <property type="match status" value="1"/>
</dbReference>
<keyword evidence="3" id="KW-0143">Chaperone</keyword>
<comment type="similarity">
    <text evidence="4">Belongs to the SIMIBI class G3E GTPase family. ZNG1 subfamily.</text>
</comment>
<dbReference type="InterPro" id="IPR003495">
    <property type="entry name" value="CobW/HypB/UreG_nucleotide-bd"/>
</dbReference>
<evidence type="ECO:0000256" key="5">
    <source>
        <dbReference type="ARBA" id="ARBA00049117"/>
    </source>
</evidence>
<protein>
    <recommendedName>
        <fullName evidence="7">CobW C-terminal domain-containing protein</fullName>
    </recommendedName>
</protein>
<dbReference type="SUPFAM" id="SSF90002">
    <property type="entry name" value="Hypothetical protein YjiA, C-terminal domain"/>
    <property type="match status" value="1"/>
</dbReference>
<sequence>MQPHLTLTPAFSMADFDDFQFDDSRVPVTVLTGFLGSGKTTLLNHILTAEHGKKLAVIENEFGEVGIDDELLKKNTRMQAEEEIIEMMNGCICCTVRQDLVVVLEKLAEKVRNGLKLDGIVIETTGMADPAPVAQTFFVEDKVKAFARLDGIITLVDAKHIEQHLDEEKPEGAENEAVEQLAFADRIILNKVDLVSEADIERVKARVKTINAFAPIHQSSQSKVSVDSVLDIKGFDLQRTLEMDPEFLDTDAEHEHDDTVSSLSICVPGEVHMMLIDDFISDILKNKGNDVYRMKGVLAVAGSPQKFVYQGVHMIFDGEFQGEWEAGEKRCSKLVFIGKNLDKAALEASFTECLNNGANAQRIDKVERMKKMERTQQQLLSAAHRDDVQAIRQLLMAGADVNFGNAVGQTALHIACLWGNASAVSALISSGADVNQKNTPTLGEQTAVHMVASRTTNPVGRVACAEVLIKGGADLNLKNAQGMAPYQYLEGDGKDALPQLYEILTPK</sequence>
<dbReference type="AlphaFoldDB" id="A0A9W7C1A5"/>
<dbReference type="Pfam" id="PF12796">
    <property type="entry name" value="Ank_2"/>
    <property type="match status" value="1"/>
</dbReference>
<keyword evidence="1" id="KW-0547">Nucleotide-binding</keyword>
<dbReference type="SUPFAM" id="SSF48403">
    <property type="entry name" value="Ankyrin repeat"/>
    <property type="match status" value="1"/>
</dbReference>
<accession>A0A9W7C1A5</accession>
<dbReference type="PROSITE" id="PS50297">
    <property type="entry name" value="ANK_REP_REGION"/>
    <property type="match status" value="1"/>
</dbReference>
<evidence type="ECO:0000256" key="6">
    <source>
        <dbReference type="PROSITE-ProRule" id="PRU00023"/>
    </source>
</evidence>
<dbReference type="InterPro" id="IPR036770">
    <property type="entry name" value="Ankyrin_rpt-contain_sf"/>
</dbReference>
<dbReference type="Pfam" id="PF07683">
    <property type="entry name" value="CobW_C"/>
    <property type="match status" value="1"/>
</dbReference>
<dbReference type="InterPro" id="IPR002110">
    <property type="entry name" value="Ankyrin_rpt"/>
</dbReference>
<dbReference type="PANTHER" id="PTHR13748:SF62">
    <property type="entry name" value="COBW DOMAIN-CONTAINING PROTEIN"/>
    <property type="match status" value="1"/>
</dbReference>
<comment type="caution">
    <text evidence="8">The sequence shown here is derived from an EMBL/GenBank/DDBJ whole genome shotgun (WGS) entry which is preliminary data.</text>
</comment>
<name>A0A9W7C1A5_9STRA</name>
<keyword evidence="9" id="KW-1185">Reference proteome</keyword>
<evidence type="ECO:0000256" key="4">
    <source>
        <dbReference type="ARBA" id="ARBA00034320"/>
    </source>
</evidence>
<dbReference type="Pfam" id="PF02492">
    <property type="entry name" value="cobW"/>
    <property type="match status" value="1"/>
</dbReference>
<gene>
    <name evidence="8" type="ORF">TrVE_jg3224</name>
</gene>
<dbReference type="Proteomes" id="UP001165160">
    <property type="component" value="Unassembled WGS sequence"/>
</dbReference>